<gene>
    <name evidence="3" type="ORF">SAMEA2070301_02698</name>
</gene>
<dbReference type="Proteomes" id="UP000185210">
    <property type="component" value="Unassembled WGS sequence"/>
</dbReference>
<dbReference type="InterPro" id="IPR038232">
    <property type="entry name" value="PknH-like_Extracell_sf"/>
</dbReference>
<keyword evidence="3" id="KW-0449">Lipoprotein</keyword>
<dbReference type="AlphaFoldDB" id="A0AB38CZH6"/>
<dbReference type="InterPro" id="IPR026954">
    <property type="entry name" value="PknH-like_Extracell"/>
</dbReference>
<evidence type="ECO:0000313" key="3">
    <source>
        <dbReference type="EMBL" id="SIB00854.1"/>
    </source>
</evidence>
<feature type="region of interest" description="Disordered" evidence="1">
    <location>
        <begin position="1"/>
        <end position="22"/>
    </location>
</feature>
<evidence type="ECO:0000313" key="4">
    <source>
        <dbReference type="Proteomes" id="UP000185210"/>
    </source>
</evidence>
<accession>A0AB38CZH6</accession>
<feature type="domain" description="PknH-like extracellular" evidence="2">
    <location>
        <begin position="3"/>
        <end position="150"/>
    </location>
</feature>
<evidence type="ECO:0000256" key="1">
    <source>
        <dbReference type="SAM" id="MobiDB-lite"/>
    </source>
</evidence>
<dbReference type="Gene3D" id="3.40.1000.70">
    <property type="entry name" value="PknH-like extracellular domain"/>
    <property type="match status" value="1"/>
</dbReference>
<dbReference type="EMBL" id="FSHM01000003">
    <property type="protein sequence ID" value="SIB00854.1"/>
    <property type="molecule type" value="Genomic_DNA"/>
</dbReference>
<organism evidence="3 4">
    <name type="scientific">Mycobacteroides abscessus subsp. abscessus</name>
    <dbReference type="NCBI Taxonomy" id="1185650"/>
    <lineage>
        <taxon>Bacteria</taxon>
        <taxon>Bacillati</taxon>
        <taxon>Actinomycetota</taxon>
        <taxon>Actinomycetes</taxon>
        <taxon>Mycobacteriales</taxon>
        <taxon>Mycobacteriaceae</taxon>
        <taxon>Mycobacteroides</taxon>
        <taxon>Mycobacteroides abscessus</taxon>
    </lineage>
</organism>
<comment type="caution">
    <text evidence="3">The sequence shown here is derived from an EMBL/GenBank/DDBJ whole genome shotgun (WGS) entry which is preliminary data.</text>
</comment>
<proteinExistence type="predicted"/>
<sequence>MRQSFEGAAVRTASESTWHTRSPSTMFPVPDFDLTLGVVELDTPEHAQNHYAVLVTRWTGCQGRTVVQHNFGGSGKDLTDEITHVNDTNGMLTSVVMESAFGDSPSPNQRALTVASRYVIDVRISDSSWHTGDPIGADKAVAVARMVAERINSTA</sequence>
<protein>
    <submittedName>
        <fullName evidence="3">Hypothetical conserved lipoprotein LppR</fullName>
    </submittedName>
</protein>
<dbReference type="Pfam" id="PF14032">
    <property type="entry name" value="PknH_C"/>
    <property type="match status" value="1"/>
</dbReference>
<reference evidence="3 4" key="1">
    <citation type="submission" date="2016-11" db="EMBL/GenBank/DDBJ databases">
        <authorList>
            <consortium name="Pathogen Informatics"/>
        </authorList>
    </citation>
    <scope>NUCLEOTIDE SEQUENCE [LARGE SCALE GENOMIC DNA]</scope>
    <source>
        <strain evidence="3 4">104</strain>
    </source>
</reference>
<evidence type="ECO:0000259" key="2">
    <source>
        <dbReference type="Pfam" id="PF14032"/>
    </source>
</evidence>
<feature type="compositionally biased region" description="Polar residues" evidence="1">
    <location>
        <begin position="13"/>
        <end position="22"/>
    </location>
</feature>
<name>A0AB38CZH6_9MYCO</name>